<dbReference type="InterPro" id="IPR050362">
    <property type="entry name" value="Cation-dep_OMT"/>
</dbReference>
<protein>
    <recommendedName>
        <fullName evidence="7">Caffeoyl-CoA O-methyltransferase</fullName>
    </recommendedName>
</protein>
<dbReference type="Pfam" id="PF01596">
    <property type="entry name" value="Methyltransf_3"/>
    <property type="match status" value="1"/>
</dbReference>
<dbReference type="InterPro" id="IPR002935">
    <property type="entry name" value="SAM_O-MeTrfase"/>
</dbReference>
<dbReference type="GO" id="GO:0032259">
    <property type="term" value="P:methylation"/>
    <property type="evidence" value="ECO:0007669"/>
    <property type="project" value="UniProtKB-KW"/>
</dbReference>
<evidence type="ECO:0000256" key="3">
    <source>
        <dbReference type="ARBA" id="ARBA00022691"/>
    </source>
</evidence>
<evidence type="ECO:0008006" key="7">
    <source>
        <dbReference type="Google" id="ProtNLM"/>
    </source>
</evidence>
<dbReference type="PANTHER" id="PTHR10509:SF14">
    <property type="entry name" value="CAFFEOYL-COA O-METHYLTRANSFERASE 3-RELATED"/>
    <property type="match status" value="1"/>
</dbReference>
<evidence type="ECO:0000256" key="2">
    <source>
        <dbReference type="ARBA" id="ARBA00022679"/>
    </source>
</evidence>
<evidence type="ECO:0000313" key="5">
    <source>
        <dbReference type="EMBL" id="KAK6354740.1"/>
    </source>
</evidence>
<dbReference type="Proteomes" id="UP001375240">
    <property type="component" value="Unassembled WGS sequence"/>
</dbReference>
<keyword evidence="2" id="KW-0808">Transferase</keyword>
<evidence type="ECO:0000313" key="6">
    <source>
        <dbReference type="Proteomes" id="UP001375240"/>
    </source>
</evidence>
<name>A0AAV9V7G5_9PEZI</name>
<comment type="similarity">
    <text evidence="4">Belongs to the class I-like SAM-binding methyltransferase superfamily. Cation-dependent O-methyltransferase family.</text>
</comment>
<dbReference type="SUPFAM" id="SSF53335">
    <property type="entry name" value="S-adenosyl-L-methionine-dependent methyltransferases"/>
    <property type="match status" value="1"/>
</dbReference>
<keyword evidence="1" id="KW-0489">Methyltransferase</keyword>
<proteinExistence type="inferred from homology"/>
<comment type="caution">
    <text evidence="5">The sequence shown here is derived from an EMBL/GenBank/DDBJ whole genome shotgun (WGS) entry which is preliminary data.</text>
</comment>
<dbReference type="EMBL" id="JAVHNQ010000002">
    <property type="protein sequence ID" value="KAK6354740.1"/>
    <property type="molecule type" value="Genomic_DNA"/>
</dbReference>
<evidence type="ECO:0000256" key="1">
    <source>
        <dbReference type="ARBA" id="ARBA00022603"/>
    </source>
</evidence>
<dbReference type="AlphaFoldDB" id="A0AAV9V7G5"/>
<accession>A0AAV9V7G5</accession>
<gene>
    <name evidence="5" type="ORF">TWF696_003877</name>
</gene>
<dbReference type="PANTHER" id="PTHR10509">
    <property type="entry name" value="O-METHYLTRANSFERASE-RELATED"/>
    <property type="match status" value="1"/>
</dbReference>
<sequence length="237" mass="26490">MKEEYDVLFPNREVSSAVLQYCKHRSIPLPKHIIDHVDLTNREFADLAEMMVSPLQAQYLIWTARSYGAKKILEIGCFTGFSALSFAEALKGVEGAKIITTDIDPDTCKVARQAFKDAGVDNFVTLIEGPALETLENLTSEGPFDLIFLDADKEGYVDYFKKIMELKLLRKDGILIADNILRKGLVAEIEKNPAKESKIALARIPYLQAFNDVVAKDPRVETLILPVFDGLALVRVL</sequence>
<evidence type="ECO:0000256" key="4">
    <source>
        <dbReference type="ARBA" id="ARBA00023453"/>
    </source>
</evidence>
<keyword evidence="3" id="KW-0949">S-adenosyl-L-methionine</keyword>
<dbReference type="CDD" id="cd02440">
    <property type="entry name" value="AdoMet_MTases"/>
    <property type="match status" value="1"/>
</dbReference>
<keyword evidence="6" id="KW-1185">Reference proteome</keyword>
<dbReference type="GO" id="GO:0008757">
    <property type="term" value="F:S-adenosylmethionine-dependent methyltransferase activity"/>
    <property type="evidence" value="ECO:0007669"/>
    <property type="project" value="TreeGrafter"/>
</dbReference>
<reference evidence="5 6" key="1">
    <citation type="submission" date="2019-10" db="EMBL/GenBank/DDBJ databases">
        <authorList>
            <person name="Palmer J.M."/>
        </authorList>
    </citation>
    <scope>NUCLEOTIDE SEQUENCE [LARGE SCALE GENOMIC DNA]</scope>
    <source>
        <strain evidence="5 6">TWF696</strain>
    </source>
</reference>
<dbReference type="PROSITE" id="PS51682">
    <property type="entry name" value="SAM_OMT_I"/>
    <property type="match status" value="1"/>
</dbReference>
<organism evidence="5 6">
    <name type="scientific">Orbilia brochopaga</name>
    <dbReference type="NCBI Taxonomy" id="3140254"/>
    <lineage>
        <taxon>Eukaryota</taxon>
        <taxon>Fungi</taxon>
        <taxon>Dikarya</taxon>
        <taxon>Ascomycota</taxon>
        <taxon>Pezizomycotina</taxon>
        <taxon>Orbiliomycetes</taxon>
        <taxon>Orbiliales</taxon>
        <taxon>Orbiliaceae</taxon>
        <taxon>Orbilia</taxon>
    </lineage>
</organism>
<dbReference type="GO" id="GO:0008171">
    <property type="term" value="F:O-methyltransferase activity"/>
    <property type="evidence" value="ECO:0007669"/>
    <property type="project" value="InterPro"/>
</dbReference>
<dbReference type="InterPro" id="IPR029063">
    <property type="entry name" value="SAM-dependent_MTases_sf"/>
</dbReference>
<dbReference type="Gene3D" id="3.40.50.150">
    <property type="entry name" value="Vaccinia Virus protein VP39"/>
    <property type="match status" value="1"/>
</dbReference>